<name>A0AAV4U4V1_CAEEX</name>
<comment type="caution">
    <text evidence="1">The sequence shown here is derived from an EMBL/GenBank/DDBJ whole genome shotgun (WGS) entry which is preliminary data.</text>
</comment>
<organism evidence="1 2">
    <name type="scientific">Caerostris extrusa</name>
    <name type="common">Bark spider</name>
    <name type="synonym">Caerostris bankana</name>
    <dbReference type="NCBI Taxonomy" id="172846"/>
    <lineage>
        <taxon>Eukaryota</taxon>
        <taxon>Metazoa</taxon>
        <taxon>Ecdysozoa</taxon>
        <taxon>Arthropoda</taxon>
        <taxon>Chelicerata</taxon>
        <taxon>Arachnida</taxon>
        <taxon>Araneae</taxon>
        <taxon>Araneomorphae</taxon>
        <taxon>Entelegynae</taxon>
        <taxon>Araneoidea</taxon>
        <taxon>Araneidae</taxon>
        <taxon>Caerostris</taxon>
    </lineage>
</organism>
<gene>
    <name evidence="1" type="ORF">CEXT_6461</name>
</gene>
<dbReference type="Proteomes" id="UP001054945">
    <property type="component" value="Unassembled WGS sequence"/>
</dbReference>
<evidence type="ECO:0000313" key="2">
    <source>
        <dbReference type="Proteomes" id="UP001054945"/>
    </source>
</evidence>
<protein>
    <submittedName>
        <fullName evidence="1">Uncharacterized protein</fullName>
    </submittedName>
</protein>
<accession>A0AAV4U4V1</accession>
<dbReference type="EMBL" id="BPLR01012286">
    <property type="protein sequence ID" value="GIY52771.1"/>
    <property type="molecule type" value="Genomic_DNA"/>
</dbReference>
<keyword evidence="2" id="KW-1185">Reference proteome</keyword>
<reference evidence="1 2" key="1">
    <citation type="submission" date="2021-06" db="EMBL/GenBank/DDBJ databases">
        <title>Caerostris extrusa draft genome.</title>
        <authorList>
            <person name="Kono N."/>
            <person name="Arakawa K."/>
        </authorList>
    </citation>
    <scope>NUCLEOTIDE SEQUENCE [LARGE SCALE GENOMIC DNA]</scope>
</reference>
<proteinExistence type="predicted"/>
<evidence type="ECO:0000313" key="1">
    <source>
        <dbReference type="EMBL" id="GIY52771.1"/>
    </source>
</evidence>
<sequence>MGFPIGAADTAFSRVPTHWIFELRESTTNEAKSKASLFFDEEGRHKFPSVGLAKISSLIEILVVASLFHRWRESIHLKRRADGTHSKRELVSTTMRTGTGEPRLLALRPGSESEGLDVHVLYENEDSNRFLNEGFHVLRKLSVLLSL</sequence>
<dbReference type="AlphaFoldDB" id="A0AAV4U4V1"/>